<gene>
    <name evidence="3" type="ORF">MtrunA17_Chr6g0456141</name>
</gene>
<keyword evidence="1" id="KW-0472">Membrane</keyword>
<dbReference type="InterPro" id="IPR026961">
    <property type="entry name" value="PGG_dom"/>
</dbReference>
<dbReference type="AlphaFoldDB" id="A0A396HAK4"/>
<dbReference type="PANTHER" id="PTHR24177">
    <property type="entry name" value="CASKIN"/>
    <property type="match status" value="1"/>
</dbReference>
<name>A0A396HAK4_MEDTR</name>
<dbReference type="Gramene" id="rna34591">
    <property type="protein sequence ID" value="RHN50319.1"/>
    <property type="gene ID" value="gene34591"/>
</dbReference>
<organism evidence="3">
    <name type="scientific">Medicago truncatula</name>
    <name type="common">Barrel medic</name>
    <name type="synonym">Medicago tribuloides</name>
    <dbReference type="NCBI Taxonomy" id="3880"/>
    <lineage>
        <taxon>Eukaryota</taxon>
        <taxon>Viridiplantae</taxon>
        <taxon>Streptophyta</taxon>
        <taxon>Embryophyta</taxon>
        <taxon>Tracheophyta</taxon>
        <taxon>Spermatophyta</taxon>
        <taxon>Magnoliopsida</taxon>
        <taxon>eudicotyledons</taxon>
        <taxon>Gunneridae</taxon>
        <taxon>Pentapetalae</taxon>
        <taxon>rosids</taxon>
        <taxon>fabids</taxon>
        <taxon>Fabales</taxon>
        <taxon>Fabaceae</taxon>
        <taxon>Papilionoideae</taxon>
        <taxon>50 kb inversion clade</taxon>
        <taxon>NPAAA clade</taxon>
        <taxon>Hologalegina</taxon>
        <taxon>IRL clade</taxon>
        <taxon>Trifolieae</taxon>
        <taxon>Medicago</taxon>
    </lineage>
</organism>
<keyword evidence="1" id="KW-0812">Transmembrane</keyword>
<keyword evidence="1" id="KW-1133">Transmembrane helix</keyword>
<evidence type="ECO:0000256" key="1">
    <source>
        <dbReference type="SAM" id="Phobius"/>
    </source>
</evidence>
<dbReference type="Proteomes" id="UP000265566">
    <property type="component" value="Chromosome 6"/>
</dbReference>
<feature type="domain" description="PGG" evidence="2">
    <location>
        <begin position="231"/>
        <end position="342"/>
    </location>
</feature>
<feature type="transmembrane region" description="Helical" evidence="1">
    <location>
        <begin position="276"/>
        <end position="299"/>
    </location>
</feature>
<dbReference type="PANTHER" id="PTHR24177:SF329">
    <property type="entry name" value="ANKYRIN REPEAT PROTEIN"/>
    <property type="match status" value="1"/>
</dbReference>
<dbReference type="EMBL" id="PSQE01000006">
    <property type="protein sequence ID" value="RHN50319.1"/>
    <property type="molecule type" value="Genomic_DNA"/>
</dbReference>
<reference evidence="3" key="1">
    <citation type="journal article" date="2018" name="Nat. Plants">
        <title>Whole-genome landscape of Medicago truncatula symbiotic genes.</title>
        <authorList>
            <person name="Pecrix Y."/>
            <person name="Gamas P."/>
            <person name="Carrere S."/>
        </authorList>
    </citation>
    <scope>NUCLEOTIDE SEQUENCE</scope>
    <source>
        <tissue evidence="3">Leaves</tissue>
    </source>
</reference>
<comment type="caution">
    <text evidence="3">The sequence shown here is derived from an EMBL/GenBank/DDBJ whole genome shotgun (WGS) entry which is preliminary data.</text>
</comment>
<accession>A0A396HAK4</accession>
<feature type="transmembrane region" description="Helical" evidence="1">
    <location>
        <begin position="237"/>
        <end position="256"/>
    </location>
</feature>
<dbReference type="Pfam" id="PF13962">
    <property type="entry name" value="PGG"/>
    <property type="match status" value="1"/>
</dbReference>
<feature type="transmembrane region" description="Helical" evidence="1">
    <location>
        <begin position="319"/>
        <end position="344"/>
    </location>
</feature>
<evidence type="ECO:0000259" key="2">
    <source>
        <dbReference type="Pfam" id="PF13962"/>
    </source>
</evidence>
<feature type="transmembrane region" description="Helical" evidence="1">
    <location>
        <begin position="350"/>
        <end position="371"/>
    </location>
</feature>
<sequence>MLYFGRYVGKFQPSKLPCMCIMKAPILFQFVHRLLFFNYVSLIKLPMLADIKKIYEMKMDHYLVSEIMRCLCKKIEKISSESELHQCSIHDAMLQAAKYGIIEFINSMREANPDLLWAMDKNKRGIFAHAILNRQDKVFKLIYEIDGQKGLKTSVDIFGNNLLHLAAELGPSSYRGRRSNAALQMQRELQWFKAVESVVPPMCKEAKNADGLKPRELFTKNHEKLVNEGRQWAKDTASSFTIVGTLIITIMFAAAFTVPGGNNQYKGTPIFLCNDAFSLFIIADALSLITSTSSVLTFIGILTSRYAEEDFVTSLPVKLLFGLFTIFLSVVFMMCAFCSALALMLKGYRWIVIAAISSSVIPILVFMLTLLRIFSEVCVSFVQSYFLLGKKQK</sequence>
<evidence type="ECO:0000313" key="3">
    <source>
        <dbReference type="EMBL" id="RHN50319.1"/>
    </source>
</evidence>
<dbReference type="SUPFAM" id="SSF140860">
    <property type="entry name" value="Pseudo ankyrin repeat-like"/>
    <property type="match status" value="1"/>
</dbReference>
<protein>
    <submittedName>
        <fullName evidence="3">Putative PGG domain-containing protein</fullName>
    </submittedName>
</protein>
<proteinExistence type="predicted"/>